<dbReference type="OrthoDB" id="1640349at2"/>
<keyword evidence="1" id="KW-1133">Transmembrane helix</keyword>
<dbReference type="AlphaFoldDB" id="A0A1E5LHY3"/>
<dbReference type="RefSeq" id="WP_069716274.1">
    <property type="nucleotide sequence ID" value="NZ_MJEH01000010.1"/>
</dbReference>
<dbReference type="STRING" id="1305675.BFG57_11725"/>
<dbReference type="Proteomes" id="UP000095209">
    <property type="component" value="Unassembled WGS sequence"/>
</dbReference>
<dbReference type="Pfam" id="PF06898">
    <property type="entry name" value="YqfD"/>
    <property type="match status" value="1"/>
</dbReference>
<name>A0A1E5LHY3_9BACI</name>
<accession>A0A1E5LHY3</accession>
<evidence type="ECO:0000313" key="2">
    <source>
        <dbReference type="EMBL" id="OEH93699.1"/>
    </source>
</evidence>
<keyword evidence="1" id="KW-0472">Membrane</keyword>
<evidence type="ECO:0000256" key="1">
    <source>
        <dbReference type="SAM" id="Phobius"/>
    </source>
</evidence>
<protein>
    <submittedName>
        <fullName evidence="2">Sporulation protein YqfD</fullName>
    </submittedName>
</protein>
<evidence type="ECO:0000313" key="3">
    <source>
        <dbReference type="Proteomes" id="UP000095209"/>
    </source>
</evidence>
<dbReference type="EMBL" id="MJEH01000010">
    <property type="protein sequence ID" value="OEH93699.1"/>
    <property type="molecule type" value="Genomic_DNA"/>
</dbReference>
<gene>
    <name evidence="2" type="ORF">BFG57_11725</name>
</gene>
<sequence>MKNHWTSFFAGYTKVKISGRLIEPLLNQCAKSGVQMWELRRLSEDSCEMYVYLKHIKELRHIVRHYRCKMRFTEKKGLPFWSIRMLHNSGFVIGILGALMIMFLLSNMVWDIEIEGAEPDTEHKLRQAIDEYGVKRGKPLFLLPDAAIIQQDLTIGVDGITWLGVERTGTTYHFQVVEEKRVTPDEVKGPQHLVAKKQAVIHDLFIEEGQPLVTVNDYVEKGDILVSGILGKEGQTKMASAKGEVLGEVWYQSTVYIPMKTKFNVLTGEKVTKRYMNVSGISIPIWGFGDVPYEQFEQNEKQTPLLFFKWTTPITYEESSYLEKKVVQRNYDKKSAIEQGKKIGKKELFNRIDQDATIKGEKVLHQSVENGKVKLIIHYQVIENISVEQPIIQGD</sequence>
<keyword evidence="3" id="KW-1185">Reference proteome</keyword>
<proteinExistence type="predicted"/>
<comment type="caution">
    <text evidence="2">The sequence shown here is derived from an EMBL/GenBank/DDBJ whole genome shotgun (WGS) entry which is preliminary data.</text>
</comment>
<reference evidence="2 3" key="1">
    <citation type="submission" date="2016-08" db="EMBL/GenBank/DDBJ databases">
        <title>Genome of Bacillus solimangrovi GH2-4.</title>
        <authorList>
            <person name="Lim S."/>
            <person name="Kim B.-C."/>
        </authorList>
    </citation>
    <scope>NUCLEOTIDE SEQUENCE [LARGE SCALE GENOMIC DNA]</scope>
    <source>
        <strain evidence="2 3">GH2-4</strain>
    </source>
</reference>
<dbReference type="NCBIfam" id="TIGR02876">
    <property type="entry name" value="spore_yqfD"/>
    <property type="match status" value="1"/>
</dbReference>
<dbReference type="PIRSF" id="PIRSF029895">
    <property type="entry name" value="SpoIV"/>
    <property type="match status" value="1"/>
</dbReference>
<keyword evidence="1" id="KW-0812">Transmembrane</keyword>
<feature type="transmembrane region" description="Helical" evidence="1">
    <location>
        <begin position="90"/>
        <end position="110"/>
    </location>
</feature>
<dbReference type="InterPro" id="IPR010690">
    <property type="entry name" value="YqfD"/>
</dbReference>
<organism evidence="2 3">
    <name type="scientific">Bacillus solimangrovi</name>
    <dbReference type="NCBI Taxonomy" id="1305675"/>
    <lineage>
        <taxon>Bacteria</taxon>
        <taxon>Bacillati</taxon>
        <taxon>Bacillota</taxon>
        <taxon>Bacilli</taxon>
        <taxon>Bacillales</taxon>
        <taxon>Bacillaceae</taxon>
        <taxon>Bacillus</taxon>
    </lineage>
</organism>